<evidence type="ECO:0000313" key="3">
    <source>
        <dbReference type="Proteomes" id="UP001301958"/>
    </source>
</evidence>
<protein>
    <submittedName>
        <fullName evidence="2">Heterokaryon incompatibility protein-domain-containing protein</fullName>
    </submittedName>
</protein>
<evidence type="ECO:0000313" key="2">
    <source>
        <dbReference type="EMBL" id="KAK4223051.1"/>
    </source>
</evidence>
<sequence length="493" mass="56432">MDKYQYTSLTNFGNIRLLHLQPNQDNAAPINVHLFEYSLLPSTRAMHLYEALSYSWGKGVLCESILVDGRKLSVTTNLYEALVCLRDAQNIRILWIDAVCINQENDAEKQAQIPLMPSLYSMASHVIVWLGTAKESEKLALEAMGLAAEGSYDEDILSEEGVREAILSILRREWFKRIWVVQEVGFARSIIVQCGLSVIGGHAFSLALNSRALDPVYAVSSNVGLQSLLRSTTYLMRRAAFRSRNMRVKPLGLRPLGELIDMYSNREATINHDKIFALLGMSSDDHSLDLPIDYSREWNDLFRRLLALLLHDRIPITISNCGQRAIIRGIGFVVGKVCSVQYDDHDDQQRTTVLLKDSRDKEHWMLHPSAEPIQTGDVVCRLQDTMKCMIVRPRQDFYFSVIMFAAHSPPQIEGSQRNFLLIWEWGTYTERRESQIVESHETDTAWKQRVWDFVSIMDDAEGKEFYDAESLACEPVPLTMDLFDGPWKRVDRY</sequence>
<keyword evidence="3" id="KW-1185">Reference proteome</keyword>
<dbReference type="PANTHER" id="PTHR24148:SF78">
    <property type="entry name" value="HETEROKARYON INCOMPATIBILITY DOMAIN-CONTAINING PROTEIN"/>
    <property type="match status" value="1"/>
</dbReference>
<dbReference type="AlphaFoldDB" id="A0AAN6YS12"/>
<organism evidence="2 3">
    <name type="scientific">Podospora fimiseda</name>
    <dbReference type="NCBI Taxonomy" id="252190"/>
    <lineage>
        <taxon>Eukaryota</taxon>
        <taxon>Fungi</taxon>
        <taxon>Dikarya</taxon>
        <taxon>Ascomycota</taxon>
        <taxon>Pezizomycotina</taxon>
        <taxon>Sordariomycetes</taxon>
        <taxon>Sordariomycetidae</taxon>
        <taxon>Sordariales</taxon>
        <taxon>Podosporaceae</taxon>
        <taxon>Podospora</taxon>
    </lineage>
</organism>
<gene>
    <name evidence="2" type="ORF">QBC38DRAFT_488490</name>
</gene>
<dbReference type="Pfam" id="PF06985">
    <property type="entry name" value="HET"/>
    <property type="match status" value="1"/>
</dbReference>
<evidence type="ECO:0000259" key="1">
    <source>
        <dbReference type="Pfam" id="PF06985"/>
    </source>
</evidence>
<name>A0AAN6YS12_9PEZI</name>
<reference evidence="2" key="2">
    <citation type="submission" date="2023-05" db="EMBL/GenBank/DDBJ databases">
        <authorList>
            <consortium name="Lawrence Berkeley National Laboratory"/>
            <person name="Steindorff A."/>
            <person name="Hensen N."/>
            <person name="Bonometti L."/>
            <person name="Westerberg I."/>
            <person name="Brannstrom I.O."/>
            <person name="Guillou S."/>
            <person name="Cros-Aarteil S."/>
            <person name="Calhoun S."/>
            <person name="Haridas S."/>
            <person name="Kuo A."/>
            <person name="Mondo S."/>
            <person name="Pangilinan J."/>
            <person name="Riley R."/>
            <person name="Labutti K."/>
            <person name="Andreopoulos B."/>
            <person name="Lipzen A."/>
            <person name="Chen C."/>
            <person name="Yanf M."/>
            <person name="Daum C."/>
            <person name="Ng V."/>
            <person name="Clum A."/>
            <person name="Ohm R."/>
            <person name="Martin F."/>
            <person name="Silar P."/>
            <person name="Natvig D."/>
            <person name="Lalanne C."/>
            <person name="Gautier V."/>
            <person name="Ament-Velasquez S.L."/>
            <person name="Kruys A."/>
            <person name="Hutchinson M.I."/>
            <person name="Powell A.J."/>
            <person name="Barry K."/>
            <person name="Miller A.N."/>
            <person name="Grigoriev I.V."/>
            <person name="Debuchy R."/>
            <person name="Gladieux P."/>
            <person name="Thoren M.H."/>
            <person name="Johannesson H."/>
        </authorList>
    </citation>
    <scope>NUCLEOTIDE SEQUENCE</scope>
    <source>
        <strain evidence="2">CBS 990.96</strain>
    </source>
</reference>
<feature type="domain" description="Heterokaryon incompatibility" evidence="1">
    <location>
        <begin position="49"/>
        <end position="183"/>
    </location>
</feature>
<dbReference type="PANTHER" id="PTHR24148">
    <property type="entry name" value="ANKYRIN REPEAT DOMAIN-CONTAINING PROTEIN 39 HOMOLOG-RELATED"/>
    <property type="match status" value="1"/>
</dbReference>
<comment type="caution">
    <text evidence="2">The sequence shown here is derived from an EMBL/GenBank/DDBJ whole genome shotgun (WGS) entry which is preliminary data.</text>
</comment>
<dbReference type="Proteomes" id="UP001301958">
    <property type="component" value="Unassembled WGS sequence"/>
</dbReference>
<dbReference type="EMBL" id="MU865442">
    <property type="protein sequence ID" value="KAK4223051.1"/>
    <property type="molecule type" value="Genomic_DNA"/>
</dbReference>
<proteinExistence type="predicted"/>
<accession>A0AAN6YS12</accession>
<reference evidence="2" key="1">
    <citation type="journal article" date="2023" name="Mol. Phylogenet. Evol.">
        <title>Genome-scale phylogeny and comparative genomics of the fungal order Sordariales.</title>
        <authorList>
            <person name="Hensen N."/>
            <person name="Bonometti L."/>
            <person name="Westerberg I."/>
            <person name="Brannstrom I.O."/>
            <person name="Guillou S."/>
            <person name="Cros-Aarteil S."/>
            <person name="Calhoun S."/>
            <person name="Haridas S."/>
            <person name="Kuo A."/>
            <person name="Mondo S."/>
            <person name="Pangilinan J."/>
            <person name="Riley R."/>
            <person name="LaButti K."/>
            <person name="Andreopoulos B."/>
            <person name="Lipzen A."/>
            <person name="Chen C."/>
            <person name="Yan M."/>
            <person name="Daum C."/>
            <person name="Ng V."/>
            <person name="Clum A."/>
            <person name="Steindorff A."/>
            <person name="Ohm R.A."/>
            <person name="Martin F."/>
            <person name="Silar P."/>
            <person name="Natvig D.O."/>
            <person name="Lalanne C."/>
            <person name="Gautier V."/>
            <person name="Ament-Velasquez S.L."/>
            <person name="Kruys A."/>
            <person name="Hutchinson M.I."/>
            <person name="Powell A.J."/>
            <person name="Barry K."/>
            <person name="Miller A.N."/>
            <person name="Grigoriev I.V."/>
            <person name="Debuchy R."/>
            <person name="Gladieux P."/>
            <person name="Hiltunen Thoren M."/>
            <person name="Johannesson H."/>
        </authorList>
    </citation>
    <scope>NUCLEOTIDE SEQUENCE</scope>
    <source>
        <strain evidence="2">CBS 990.96</strain>
    </source>
</reference>
<dbReference type="InterPro" id="IPR010730">
    <property type="entry name" value="HET"/>
</dbReference>
<dbReference type="InterPro" id="IPR052895">
    <property type="entry name" value="HetReg/Transcr_Mod"/>
</dbReference>